<dbReference type="Pfam" id="PF13687">
    <property type="entry name" value="DUF4153"/>
    <property type="match status" value="1"/>
</dbReference>
<organism evidence="3 4">
    <name type="scientific">Actinokineospora guangxiensis</name>
    <dbReference type="NCBI Taxonomy" id="1490288"/>
    <lineage>
        <taxon>Bacteria</taxon>
        <taxon>Bacillati</taxon>
        <taxon>Actinomycetota</taxon>
        <taxon>Actinomycetes</taxon>
        <taxon>Pseudonocardiales</taxon>
        <taxon>Pseudonocardiaceae</taxon>
        <taxon>Actinokineospora</taxon>
    </lineage>
</organism>
<feature type="transmembrane region" description="Helical" evidence="2">
    <location>
        <begin position="297"/>
        <end position="316"/>
    </location>
</feature>
<feature type="transmembrane region" description="Helical" evidence="2">
    <location>
        <begin position="169"/>
        <end position="193"/>
    </location>
</feature>
<reference evidence="4" key="1">
    <citation type="journal article" date="2019" name="Int. J. Syst. Evol. Microbiol.">
        <title>The Global Catalogue of Microorganisms (GCM) 10K type strain sequencing project: providing services to taxonomists for standard genome sequencing and annotation.</title>
        <authorList>
            <consortium name="The Broad Institute Genomics Platform"/>
            <consortium name="The Broad Institute Genome Sequencing Center for Infectious Disease"/>
            <person name="Wu L."/>
            <person name="Ma J."/>
        </authorList>
    </citation>
    <scope>NUCLEOTIDE SEQUENCE [LARGE SCALE GENOMIC DNA]</scope>
    <source>
        <strain evidence="4">CCUG 59778</strain>
    </source>
</reference>
<feature type="transmembrane region" description="Helical" evidence="2">
    <location>
        <begin position="393"/>
        <end position="412"/>
    </location>
</feature>
<feature type="transmembrane region" description="Helical" evidence="2">
    <location>
        <begin position="366"/>
        <end position="386"/>
    </location>
</feature>
<feature type="transmembrane region" description="Helical" evidence="2">
    <location>
        <begin position="213"/>
        <end position="234"/>
    </location>
</feature>
<evidence type="ECO:0000313" key="4">
    <source>
        <dbReference type="Proteomes" id="UP001596157"/>
    </source>
</evidence>
<keyword evidence="2" id="KW-0472">Membrane</keyword>
<keyword evidence="4" id="KW-1185">Reference proteome</keyword>
<evidence type="ECO:0000256" key="1">
    <source>
        <dbReference type="SAM" id="MobiDB-lite"/>
    </source>
</evidence>
<feature type="transmembrane region" description="Helical" evidence="2">
    <location>
        <begin position="135"/>
        <end position="157"/>
    </location>
</feature>
<proteinExistence type="predicted"/>
<comment type="caution">
    <text evidence="3">The sequence shown here is derived from an EMBL/GenBank/DDBJ whole genome shotgun (WGS) entry which is preliminary data.</text>
</comment>
<feature type="region of interest" description="Disordered" evidence="1">
    <location>
        <begin position="1"/>
        <end position="21"/>
    </location>
</feature>
<gene>
    <name evidence="3" type="ORF">ACFPM7_22165</name>
</gene>
<protein>
    <submittedName>
        <fullName evidence="3">DUF4153 domain-containing protein</fullName>
    </submittedName>
</protein>
<dbReference type="RefSeq" id="WP_378249620.1">
    <property type="nucleotide sequence ID" value="NZ_JBHSKF010000012.1"/>
</dbReference>
<feature type="transmembrane region" description="Helical" evidence="2">
    <location>
        <begin position="328"/>
        <end position="354"/>
    </location>
</feature>
<dbReference type="Proteomes" id="UP001596157">
    <property type="component" value="Unassembled WGS sequence"/>
</dbReference>
<keyword evidence="2" id="KW-1133">Transmembrane helix</keyword>
<feature type="transmembrane region" description="Helical" evidence="2">
    <location>
        <begin position="91"/>
        <end position="107"/>
    </location>
</feature>
<dbReference type="EMBL" id="JBHSKF010000012">
    <property type="protein sequence ID" value="MFC5289767.1"/>
    <property type="molecule type" value="Genomic_DNA"/>
</dbReference>
<accession>A0ABW0ER22</accession>
<keyword evidence="2" id="KW-0812">Transmembrane</keyword>
<name>A0ABW0ER22_9PSEU</name>
<feature type="transmembrane region" description="Helical" evidence="2">
    <location>
        <begin position="27"/>
        <end position="46"/>
    </location>
</feature>
<evidence type="ECO:0000313" key="3">
    <source>
        <dbReference type="EMBL" id="MFC5289767.1"/>
    </source>
</evidence>
<feature type="transmembrane region" description="Helical" evidence="2">
    <location>
        <begin position="254"/>
        <end position="277"/>
    </location>
</feature>
<feature type="transmembrane region" description="Helical" evidence="2">
    <location>
        <begin position="53"/>
        <end position="71"/>
    </location>
</feature>
<sequence>MSETIVAQVGAGPRAGDREWVTPGEPASRRVLAVVAGSALAVAVLVPVQKVGVGWTAAGVVMAAAVVLLARPELRPSAEPRGPGRPRTAPDPLYIGLAVALASAGAIRAAEWLFVLCALASVGCLSLALSPGRSAWALAFGSVSAWIAGFLALPWLFEGSKTLRRERGGARIGWSVAVGTGLLLVFGALFASADAAFARLVESLTPQASEVDGTGVVVFGVAALFVGGVAHLVAAPMPEPDGRRRRGPVRLIEWALPVGVLLGLFVVFIGVQVAVLFGGDTYVSSAGMTYAGYARSGFWQLLVVTGLVLAVIAVAARVAPVGTGAERAWLRVLLGGLTAATLVVVVSAISRLWLYQQTYGFTVLRLLVGVAEVWLGLVCLMVLAAGRSLRAAWLPKAVLTSALAALLGLVVLNPERFVAEWNVDRYAGTGRIDTGYLGRLSADAVPALAALPEPVRACVLANHKITKDRPLEWNWGRSQAAGHLAAVGHCADAHG</sequence>
<dbReference type="InterPro" id="IPR025291">
    <property type="entry name" value="DUF4153"/>
</dbReference>
<evidence type="ECO:0000256" key="2">
    <source>
        <dbReference type="SAM" id="Phobius"/>
    </source>
</evidence>